<dbReference type="Proteomes" id="UP000186940">
    <property type="component" value="Unassembled WGS sequence"/>
</dbReference>
<keyword evidence="2" id="KW-1185">Reference proteome</keyword>
<accession>A0A1F2P7Q0</accession>
<gene>
    <name evidence="1" type="ORF">SCAL_001608</name>
</gene>
<dbReference type="EMBL" id="LYOS01000005">
    <property type="protein sequence ID" value="OFV67339.1"/>
    <property type="molecule type" value="Genomic_DNA"/>
</dbReference>
<evidence type="ECO:0000313" key="1">
    <source>
        <dbReference type="EMBL" id="OFV67339.1"/>
    </source>
</evidence>
<comment type="caution">
    <text evidence="1">The sequence shown here is derived from an EMBL/GenBank/DDBJ whole genome shotgun (WGS) entry which is preliminary data.</text>
</comment>
<sequence>MTPDRERELEKLERENMKTIEEVYEAIKADGEIMELIERIKGHEWVR</sequence>
<organism evidence="1 2">
    <name type="scientific">Candidatus Syntropharchaeum caldarium</name>
    <dbReference type="NCBI Taxonomy" id="1838285"/>
    <lineage>
        <taxon>Archaea</taxon>
        <taxon>Methanobacteriati</taxon>
        <taxon>Methanobacteriota</taxon>
        <taxon>Stenosarchaea group</taxon>
        <taxon>Methanomicrobia</taxon>
        <taxon>Methanosarcinales</taxon>
        <taxon>ANME-2 cluster</taxon>
        <taxon>Candidatus Syntropharchaeum</taxon>
    </lineage>
</organism>
<dbReference type="AlphaFoldDB" id="A0A1F2P7Q0"/>
<reference evidence="1" key="1">
    <citation type="submission" date="2016-05" db="EMBL/GenBank/DDBJ databases">
        <title>Microbial consortia oxidize butane by reversing methanogenesis.</title>
        <authorList>
            <person name="Laso-Perez R."/>
            <person name="Richter M."/>
            <person name="Wegener G."/>
            <person name="Musat F."/>
        </authorList>
    </citation>
    <scope>NUCLEOTIDE SEQUENCE [LARGE SCALE GENOMIC DNA]</scope>
    <source>
        <strain evidence="1">BOX2</strain>
    </source>
</reference>
<dbReference type="STRING" id="1838285.SCAL_001608"/>
<name>A0A1F2P7Q0_9EURY</name>
<proteinExistence type="predicted"/>
<evidence type="ECO:0000313" key="2">
    <source>
        <dbReference type="Proteomes" id="UP000186940"/>
    </source>
</evidence>
<protein>
    <submittedName>
        <fullName evidence="1">Uncharacterized protein</fullName>
    </submittedName>
</protein>